<dbReference type="InterPro" id="IPR036179">
    <property type="entry name" value="Ig-like_dom_sf"/>
</dbReference>
<evidence type="ECO:0000256" key="6">
    <source>
        <dbReference type="ARBA" id="ARBA00023136"/>
    </source>
</evidence>
<evidence type="ECO:0000256" key="8">
    <source>
        <dbReference type="ARBA" id="ARBA00023170"/>
    </source>
</evidence>
<dbReference type="Ensembl" id="ENSLAFT00000037236.1">
    <property type="protein sequence ID" value="ENSLAFP00000018555.1"/>
    <property type="gene ID" value="ENSLAFG00000026842.1"/>
</dbReference>
<accession>G3TSJ7</accession>
<comment type="subcellular location">
    <subcellularLocation>
        <location evidence="1">Cell membrane</location>
        <topology evidence="1">Single-pass type I membrane protein</topology>
    </subcellularLocation>
</comment>
<keyword evidence="4" id="KW-0732">Signal</keyword>
<dbReference type="eggNOG" id="ENOG502S1Y9">
    <property type="taxonomic scope" value="Eukaryota"/>
</dbReference>
<dbReference type="GO" id="GO:0006955">
    <property type="term" value="P:immune response"/>
    <property type="evidence" value="ECO:0007669"/>
    <property type="project" value="TreeGrafter"/>
</dbReference>
<keyword evidence="14" id="KW-1185">Reference proteome</keyword>
<dbReference type="PANTHER" id="PTHR25466:SF1">
    <property type="entry name" value="PROGRAMMED CELL DEATH 1 LIGAND 2"/>
    <property type="match status" value="1"/>
</dbReference>
<dbReference type="GO" id="GO:0071222">
    <property type="term" value="P:cellular response to lipopolysaccharide"/>
    <property type="evidence" value="ECO:0007669"/>
    <property type="project" value="TreeGrafter"/>
</dbReference>
<dbReference type="AlphaFoldDB" id="G3TSJ7"/>
<dbReference type="GeneTree" id="ENSGT00940000161373"/>
<sequence length="280" mass="31818">LISLPCFLFYIIEYEETACFFTVTVPKELYVVDHGSNVTLECDFDTGDPVELGAITAHLQKMENDTSSHNERAILLEEQLPLHKALFYIPQVRMSDAGQYRCLIVYRNAWDYKYLTLKVKGSWHKMSPLTVGHSVKHLENTALLKPCQTFGPPKPMILTTMFSVCSFTKLSKSPRGRYRQVFIFSPLDIKENSGKGFECSRWGIVPLEREMVMVVMKSHMKPESPTTPLFPIFIPTCIVALIFVAATLVLRKRLHRKLSSGKGTRERSATIVKRDVNAAV</sequence>
<keyword evidence="7" id="KW-1015">Disulfide bond</keyword>
<dbReference type="InParanoid" id="G3TSJ7"/>
<evidence type="ECO:0000259" key="12">
    <source>
        <dbReference type="SMART" id="SM00409"/>
    </source>
</evidence>
<organism evidence="13 14">
    <name type="scientific">Loxodonta africana</name>
    <name type="common">African elephant</name>
    <dbReference type="NCBI Taxonomy" id="9785"/>
    <lineage>
        <taxon>Eukaryota</taxon>
        <taxon>Metazoa</taxon>
        <taxon>Chordata</taxon>
        <taxon>Craniata</taxon>
        <taxon>Vertebrata</taxon>
        <taxon>Euteleostomi</taxon>
        <taxon>Mammalia</taxon>
        <taxon>Eutheria</taxon>
        <taxon>Afrotheria</taxon>
        <taxon>Proboscidea</taxon>
        <taxon>Elephantidae</taxon>
        <taxon>Loxodonta</taxon>
    </lineage>
</organism>
<keyword evidence="9" id="KW-0325">Glycoprotein</keyword>
<dbReference type="PANTHER" id="PTHR25466">
    <property type="entry name" value="T-LYMPHOCYTE ACTIVATION ANTIGEN"/>
    <property type="match status" value="1"/>
</dbReference>
<keyword evidence="3 11" id="KW-0812">Transmembrane</keyword>
<evidence type="ECO:0000256" key="11">
    <source>
        <dbReference type="SAM" id="Phobius"/>
    </source>
</evidence>
<evidence type="ECO:0000256" key="5">
    <source>
        <dbReference type="ARBA" id="ARBA00022989"/>
    </source>
</evidence>
<dbReference type="HOGENOM" id="CLU_013137_8_3_1"/>
<dbReference type="SUPFAM" id="SSF48726">
    <property type="entry name" value="Immunoglobulin"/>
    <property type="match status" value="1"/>
</dbReference>
<dbReference type="GO" id="GO:0042102">
    <property type="term" value="P:positive regulation of T cell proliferation"/>
    <property type="evidence" value="ECO:0007669"/>
    <property type="project" value="TreeGrafter"/>
</dbReference>
<feature type="transmembrane region" description="Helical" evidence="11">
    <location>
        <begin position="229"/>
        <end position="250"/>
    </location>
</feature>
<protein>
    <recommendedName>
        <fullName evidence="12">Immunoglobulin domain-containing protein</fullName>
    </recommendedName>
</protein>
<keyword evidence="2" id="KW-1003">Cell membrane</keyword>
<evidence type="ECO:0000313" key="13">
    <source>
        <dbReference type="Ensembl" id="ENSLAFP00000018555.1"/>
    </source>
</evidence>
<dbReference type="GO" id="GO:0042130">
    <property type="term" value="P:negative regulation of T cell proliferation"/>
    <property type="evidence" value="ECO:0007669"/>
    <property type="project" value="TreeGrafter"/>
</dbReference>
<evidence type="ECO:0000256" key="3">
    <source>
        <dbReference type="ARBA" id="ARBA00022692"/>
    </source>
</evidence>
<dbReference type="FunCoup" id="G3TSJ7">
    <property type="interactions" value="159"/>
</dbReference>
<evidence type="ECO:0000256" key="4">
    <source>
        <dbReference type="ARBA" id="ARBA00022729"/>
    </source>
</evidence>
<evidence type="ECO:0000256" key="9">
    <source>
        <dbReference type="ARBA" id="ARBA00023180"/>
    </source>
</evidence>
<keyword evidence="6 11" id="KW-0472">Membrane</keyword>
<evidence type="ECO:0000256" key="10">
    <source>
        <dbReference type="ARBA" id="ARBA00023319"/>
    </source>
</evidence>
<proteinExistence type="predicted"/>
<reference evidence="13" key="2">
    <citation type="submission" date="2025-08" db="UniProtKB">
        <authorList>
            <consortium name="Ensembl"/>
        </authorList>
    </citation>
    <scope>IDENTIFICATION</scope>
    <source>
        <strain evidence="13">Isolate ISIS603380</strain>
    </source>
</reference>
<keyword evidence="5 11" id="KW-1133">Transmembrane helix</keyword>
<dbReference type="InterPro" id="IPR013783">
    <property type="entry name" value="Ig-like_fold"/>
</dbReference>
<dbReference type="InterPro" id="IPR003599">
    <property type="entry name" value="Ig_sub"/>
</dbReference>
<dbReference type="InterPro" id="IPR051713">
    <property type="entry name" value="T-cell_Activation_Regulation"/>
</dbReference>
<keyword evidence="10" id="KW-0393">Immunoglobulin domain</keyword>
<dbReference type="FunFam" id="2.60.40.10:FF:001078">
    <property type="entry name" value="Programmed cell death 1 ligand 2"/>
    <property type="match status" value="1"/>
</dbReference>
<feature type="domain" description="Immunoglobulin" evidence="12">
    <location>
        <begin position="27"/>
        <end position="120"/>
    </location>
</feature>
<dbReference type="Gene3D" id="2.60.40.10">
    <property type="entry name" value="Immunoglobulins"/>
    <property type="match status" value="1"/>
</dbReference>
<evidence type="ECO:0000256" key="1">
    <source>
        <dbReference type="ARBA" id="ARBA00004251"/>
    </source>
</evidence>
<evidence type="ECO:0000256" key="2">
    <source>
        <dbReference type="ARBA" id="ARBA00022475"/>
    </source>
</evidence>
<dbReference type="STRING" id="9785.ENSLAFP00000018555"/>
<dbReference type="SMART" id="SM00409">
    <property type="entry name" value="IG"/>
    <property type="match status" value="1"/>
</dbReference>
<dbReference type="GO" id="GO:0009897">
    <property type="term" value="C:external side of plasma membrane"/>
    <property type="evidence" value="ECO:0007669"/>
    <property type="project" value="TreeGrafter"/>
</dbReference>
<dbReference type="GO" id="GO:0007166">
    <property type="term" value="P:cell surface receptor signaling pathway"/>
    <property type="evidence" value="ECO:0007669"/>
    <property type="project" value="TreeGrafter"/>
</dbReference>
<evidence type="ECO:0000313" key="14">
    <source>
        <dbReference type="Proteomes" id="UP000007646"/>
    </source>
</evidence>
<dbReference type="Proteomes" id="UP000007646">
    <property type="component" value="Unassembled WGS sequence"/>
</dbReference>
<keyword evidence="8" id="KW-0675">Receptor</keyword>
<reference evidence="13 14" key="1">
    <citation type="submission" date="2009-06" db="EMBL/GenBank/DDBJ databases">
        <title>The Genome Sequence of Loxodonta africana (African elephant).</title>
        <authorList>
            <person name="Di Palma F."/>
            <person name="Heiman D."/>
            <person name="Young S."/>
            <person name="Johnson J."/>
            <person name="Lander E.S."/>
            <person name="Lindblad-Toh K."/>
        </authorList>
    </citation>
    <scope>NUCLEOTIDE SEQUENCE [LARGE SCALE GENOMIC DNA]</scope>
    <source>
        <strain evidence="13 14">Isolate ISIS603380</strain>
    </source>
</reference>
<evidence type="ECO:0000256" key="7">
    <source>
        <dbReference type="ARBA" id="ARBA00023157"/>
    </source>
</evidence>
<dbReference type="GO" id="GO:0031295">
    <property type="term" value="P:T cell costimulation"/>
    <property type="evidence" value="ECO:0007669"/>
    <property type="project" value="TreeGrafter"/>
</dbReference>
<reference evidence="13" key="3">
    <citation type="submission" date="2025-09" db="UniProtKB">
        <authorList>
            <consortium name="Ensembl"/>
        </authorList>
    </citation>
    <scope>IDENTIFICATION</scope>
    <source>
        <strain evidence="13">Isolate ISIS603380</strain>
    </source>
</reference>
<name>G3TSJ7_LOXAF</name>